<dbReference type="KEGG" id="dtn:DTL3_1622"/>
<dbReference type="STRING" id="1006576.DTL3_1622"/>
<protein>
    <submittedName>
        <fullName evidence="1">Peptidase M23B</fullName>
    </submittedName>
</protein>
<keyword evidence="2" id="KW-1185">Reference proteome</keyword>
<accession>A0A0C7NLY4</accession>
<dbReference type="SUPFAM" id="SSF51261">
    <property type="entry name" value="Duplicated hybrid motif"/>
    <property type="match status" value="1"/>
</dbReference>
<evidence type="ECO:0000313" key="2">
    <source>
        <dbReference type="Proteomes" id="UP000032809"/>
    </source>
</evidence>
<dbReference type="HOGENOM" id="CLU_860340_0_0_0"/>
<organism evidence="1 2">
    <name type="scientific">Defluviitoga tunisiensis</name>
    <dbReference type="NCBI Taxonomy" id="1006576"/>
    <lineage>
        <taxon>Bacteria</taxon>
        <taxon>Thermotogati</taxon>
        <taxon>Thermotogota</taxon>
        <taxon>Thermotogae</taxon>
        <taxon>Petrotogales</taxon>
        <taxon>Petrotogaceae</taxon>
        <taxon>Defluviitoga</taxon>
    </lineage>
</organism>
<proteinExistence type="predicted"/>
<dbReference type="GO" id="GO:0004222">
    <property type="term" value="F:metalloendopeptidase activity"/>
    <property type="evidence" value="ECO:0007669"/>
    <property type="project" value="TreeGrafter"/>
</dbReference>
<dbReference type="Proteomes" id="UP000032809">
    <property type="component" value="Chromosome I"/>
</dbReference>
<dbReference type="PANTHER" id="PTHR21666:SF289">
    <property type="entry name" value="L-ALA--D-GLU ENDOPEPTIDASE"/>
    <property type="match status" value="1"/>
</dbReference>
<dbReference type="CDD" id="cd12797">
    <property type="entry name" value="M23_peptidase"/>
    <property type="match status" value="1"/>
</dbReference>
<dbReference type="InterPro" id="IPR050570">
    <property type="entry name" value="Cell_wall_metabolism_enzyme"/>
</dbReference>
<dbReference type="Gene3D" id="2.70.70.10">
    <property type="entry name" value="Glucose Permease (Domain IIA)"/>
    <property type="match status" value="1"/>
</dbReference>
<name>A0A0C7NLY4_DEFTU</name>
<dbReference type="RefSeq" id="WP_045088272.1">
    <property type="nucleotide sequence ID" value="NZ_LN824141.1"/>
</dbReference>
<dbReference type="EMBL" id="LN824141">
    <property type="protein sequence ID" value="CEP78911.1"/>
    <property type="molecule type" value="Genomic_DNA"/>
</dbReference>
<sequence>MIKKYISIFFILVVVSLSLYAQLFQLPIKNSYITAAFGEYRNTGPVSHFHLGIDFSTFGRTGLPVYSGGDGYLYKVWINDNLYGNAVFIMHEDTGLITGYAHLQSFSDKISRYVDLVSEEFGNQRIEIVFPTGEIPIKANEIIANSGATGEATAPHLHFEVLEETSEGQIIYDALEFLEYQETRSKQLELIQIRSNNKYFDISDNQENIVEYAGVYPKIDVRVREKLGDNSTIVPKKVSLYINDILTYKVDFSKLKEDEVYNADIIYAYASTASVYWIKMYSDYNMTPIVVNDFSAFSHNTSGDLRGKIVLEDFWGNEKTYNIKFVKPY</sequence>
<evidence type="ECO:0000313" key="1">
    <source>
        <dbReference type="EMBL" id="CEP78911.1"/>
    </source>
</evidence>
<reference evidence="2" key="1">
    <citation type="submission" date="2014-11" db="EMBL/GenBank/DDBJ databases">
        <authorList>
            <person name="Wibberg D."/>
        </authorList>
    </citation>
    <scope>NUCLEOTIDE SEQUENCE [LARGE SCALE GENOMIC DNA]</scope>
    <source>
        <strain evidence="2">L3</strain>
    </source>
</reference>
<dbReference type="AlphaFoldDB" id="A0A0C7NLY4"/>
<dbReference type="PANTHER" id="PTHR21666">
    <property type="entry name" value="PEPTIDASE-RELATED"/>
    <property type="match status" value="1"/>
</dbReference>
<gene>
    <name evidence="1" type="ORF">DTL3_1622</name>
</gene>
<dbReference type="InterPro" id="IPR011055">
    <property type="entry name" value="Dup_hybrid_motif"/>
</dbReference>